<keyword evidence="2" id="KW-1185">Reference proteome</keyword>
<organism evidence="1 2">
    <name type="scientific">Penicillium freii</name>
    <dbReference type="NCBI Taxonomy" id="48697"/>
    <lineage>
        <taxon>Eukaryota</taxon>
        <taxon>Fungi</taxon>
        <taxon>Dikarya</taxon>
        <taxon>Ascomycota</taxon>
        <taxon>Pezizomycotina</taxon>
        <taxon>Eurotiomycetes</taxon>
        <taxon>Eurotiomycetidae</taxon>
        <taxon>Eurotiales</taxon>
        <taxon>Aspergillaceae</taxon>
        <taxon>Penicillium</taxon>
    </lineage>
</organism>
<evidence type="ECO:0000313" key="2">
    <source>
        <dbReference type="Proteomes" id="UP000055045"/>
    </source>
</evidence>
<dbReference type="AlphaFoldDB" id="A0A101M8C6"/>
<comment type="caution">
    <text evidence="1">The sequence shown here is derived from an EMBL/GenBank/DDBJ whole genome shotgun (WGS) entry which is preliminary data.</text>
</comment>
<reference evidence="1 2" key="1">
    <citation type="submission" date="2015-10" db="EMBL/GenBank/DDBJ databases">
        <title>Genome sequencing of Penicillium freii.</title>
        <authorList>
            <person name="Nguyen H.D."/>
            <person name="Visagie C.M."/>
            <person name="Seifert K.A."/>
        </authorList>
    </citation>
    <scope>NUCLEOTIDE SEQUENCE [LARGE SCALE GENOMIC DNA]</scope>
    <source>
        <strain evidence="1 2">DAOM 242723</strain>
    </source>
</reference>
<accession>A0A101M8C6</accession>
<evidence type="ECO:0000313" key="1">
    <source>
        <dbReference type="EMBL" id="KUM55856.1"/>
    </source>
</evidence>
<protein>
    <submittedName>
        <fullName evidence="1">Uncharacterized protein</fullName>
    </submittedName>
</protein>
<sequence>MPFYPQGWTHWGFVVFRTTPYGGEHETKWAEFRRRWDAVIEEGLAPHRGSLAKVDRAIDLLEFQWVEQPGLEGVDAAEVARRFDELALPQGLATSACLMITPASMESVLSSPLPSSAPRRERQKIPFVVSVSQGTIARLPPLLGLGDEDVAGAEFKGYLNVAETALQEFYPIVALQMMDLHTLTTKFRHENDIWCSSGRWGVQHYVPSS</sequence>
<dbReference type="Proteomes" id="UP000055045">
    <property type="component" value="Unassembled WGS sequence"/>
</dbReference>
<name>A0A101M8C6_PENFR</name>
<proteinExistence type="predicted"/>
<gene>
    <name evidence="1" type="ORF">ACN42_g11377</name>
</gene>
<dbReference type="OrthoDB" id="4869816at2759"/>
<dbReference type="EMBL" id="LLXE01000614">
    <property type="protein sequence ID" value="KUM55856.1"/>
    <property type="molecule type" value="Genomic_DNA"/>
</dbReference>